<dbReference type="SUPFAM" id="SSF55073">
    <property type="entry name" value="Nucleotide cyclase"/>
    <property type="match status" value="1"/>
</dbReference>
<sequence>MNETDDRQARILIVDDALANVGLLLDALEPEFDVQFATSGTEALFLLEAGAQPDLILLDVAMPDMDGFEVCRRLKADGRTRDIPVIFLTAEDGEHDETFGLALGAVDYIAKSSPMAIVKARLRNHARLVMQERRLQREIAEHKAAREQLQVAGMVFSASSEGMLLVNADNRIVAVNPAFVALTGYGPEDVVGKDPKLLQSGRHGPAFYQAMWAALEATGTWRGEIWNRRRNGEEYAEHLTINTIYDEAGKVHLRVALFSDITEKKASEALIEFQSCYDALTRLPNRRLLAERLALASERAHRDRGRVALLYIDLDHFKEVNDTLGHHQGDALLVQVAHRVRRCVRESETVTVARLGGDEFTVIVPDFEGMDEVERLARAIIDSLSEPFRLGDQLAHVSASIGITVFPDDAADTDGLLRNADQAMYAAKRAGRNGYQAFNPEMQRAMSMRVRLSQALRDAVQAGQLRLHYQPIVELASGRVRKAEALLRWEHPEFGEVSPAAFIPIAEDCGSIHCIGDWVFERAACQAARWRSRFGTDFQVSINVSPRQFQAGGRDFGRWLERLGELGLDGSMLALEITETLLMDTDQAIADKLAQFRAAGVQIALDDFGTGYSSLAYLKEFRIDYLKIDRTFVRDMTPDSKSFLLSEAIVTMAHRLGLKVIAEGVETPQQYALLERIGCDYFQGYLFSRPLPEDAFEGLLRSASCEAVCP</sequence>
<dbReference type="SMART" id="SM00448">
    <property type="entry name" value="REC"/>
    <property type="match status" value="1"/>
</dbReference>
<dbReference type="SUPFAM" id="SSF52172">
    <property type="entry name" value="CheY-like"/>
    <property type="match status" value="1"/>
</dbReference>
<dbReference type="GeneID" id="88225240"/>
<evidence type="ECO:0000259" key="6">
    <source>
        <dbReference type="PROSITE" id="PS50883"/>
    </source>
</evidence>
<dbReference type="STRING" id="243233.MCA3081"/>
<dbReference type="SUPFAM" id="SSF55785">
    <property type="entry name" value="PYP-like sensor domain (PAS domain)"/>
    <property type="match status" value="1"/>
</dbReference>
<dbReference type="SUPFAM" id="SSF141868">
    <property type="entry name" value="EAL domain-like"/>
    <property type="match status" value="1"/>
</dbReference>
<dbReference type="Gene3D" id="3.30.70.270">
    <property type="match status" value="1"/>
</dbReference>
<dbReference type="KEGG" id="mca:MCA3081"/>
<dbReference type="InterPro" id="IPR000014">
    <property type="entry name" value="PAS"/>
</dbReference>
<dbReference type="PROSITE" id="PS50883">
    <property type="entry name" value="EAL"/>
    <property type="match status" value="1"/>
</dbReference>
<dbReference type="SMART" id="SM00267">
    <property type="entry name" value="GGDEF"/>
    <property type="match status" value="1"/>
</dbReference>
<evidence type="ECO:0000259" key="5">
    <source>
        <dbReference type="PROSITE" id="PS50113"/>
    </source>
</evidence>
<feature type="domain" description="GGDEF" evidence="7">
    <location>
        <begin position="305"/>
        <end position="440"/>
    </location>
</feature>
<feature type="modified residue" description="4-aspartylphosphate" evidence="2">
    <location>
        <position position="59"/>
    </location>
</feature>
<reference evidence="8 9" key="1">
    <citation type="journal article" date="2004" name="PLoS Biol.">
        <title>Genomic insights into methanotrophy: the complete genome sequence of Methylococcus capsulatus (Bath).</title>
        <authorList>
            <person name="Ward N.L."/>
            <person name="Larsen O."/>
            <person name="Sakwa J."/>
            <person name="Bruseth L."/>
            <person name="Khouri H.M."/>
            <person name="Durkin A.S."/>
            <person name="Dimitrov G."/>
            <person name="Jiang L."/>
            <person name="Scanlan D."/>
            <person name="Kang K.H."/>
            <person name="Lewis M.R."/>
            <person name="Nelson K.E."/>
            <person name="Methe B.A."/>
            <person name="Wu M."/>
            <person name="Heidelberg J.F."/>
            <person name="Paulsen I.T."/>
            <person name="Fouts D.E."/>
            <person name="Ravel J."/>
            <person name="Tettelin H."/>
            <person name="Ren Q."/>
            <person name="Read T.D."/>
            <person name="DeBoy R.T."/>
            <person name="Seshadri R."/>
            <person name="Salzberg S.L."/>
            <person name="Jensen H.B."/>
            <person name="Birkeland N.K."/>
            <person name="Nelson W.C."/>
            <person name="Dodson R.J."/>
            <person name="Grindhaug S.H."/>
            <person name="Holt I.E."/>
            <person name="Eidhammer I."/>
            <person name="Jonasen I."/>
            <person name="Vanaken S."/>
            <person name="Utterback T.R."/>
            <person name="Feldblyum T.V."/>
            <person name="Fraser C.M."/>
            <person name="Lillehaug J.R."/>
            <person name="Eisen J.A."/>
        </authorList>
    </citation>
    <scope>NUCLEOTIDE SEQUENCE [LARGE SCALE GENOMIC DNA]</scope>
    <source>
        <strain evidence="9">ATCC 33009 / NCIMB 11132 / Bath</strain>
    </source>
</reference>
<feature type="domain" description="EAL" evidence="6">
    <location>
        <begin position="449"/>
        <end position="704"/>
    </location>
</feature>
<dbReference type="Proteomes" id="UP000006821">
    <property type="component" value="Chromosome"/>
</dbReference>
<evidence type="ECO:0000313" key="8">
    <source>
        <dbReference type="EMBL" id="AAU90827.1"/>
    </source>
</evidence>
<dbReference type="PANTHER" id="PTHR44757">
    <property type="entry name" value="DIGUANYLATE CYCLASE DGCP"/>
    <property type="match status" value="1"/>
</dbReference>
<dbReference type="InterPro" id="IPR035919">
    <property type="entry name" value="EAL_sf"/>
</dbReference>
<feature type="domain" description="Response regulatory" evidence="3">
    <location>
        <begin position="10"/>
        <end position="126"/>
    </location>
</feature>
<dbReference type="NCBIfam" id="TIGR00229">
    <property type="entry name" value="sensory_box"/>
    <property type="match status" value="1"/>
</dbReference>
<organism evidence="8 9">
    <name type="scientific">Methylococcus capsulatus (strain ATCC 33009 / NCIMB 11132 / Bath)</name>
    <dbReference type="NCBI Taxonomy" id="243233"/>
    <lineage>
        <taxon>Bacteria</taxon>
        <taxon>Pseudomonadati</taxon>
        <taxon>Pseudomonadota</taxon>
        <taxon>Gammaproteobacteria</taxon>
        <taxon>Methylococcales</taxon>
        <taxon>Methylococcaceae</taxon>
        <taxon>Methylococcus</taxon>
    </lineage>
</organism>
<dbReference type="InterPro" id="IPR029787">
    <property type="entry name" value="Nucleotide_cyclase"/>
</dbReference>
<evidence type="ECO:0000313" key="9">
    <source>
        <dbReference type="Proteomes" id="UP000006821"/>
    </source>
</evidence>
<dbReference type="Pfam" id="PF00072">
    <property type="entry name" value="Response_reg"/>
    <property type="match status" value="1"/>
</dbReference>
<dbReference type="Gene3D" id="3.30.450.20">
    <property type="entry name" value="PAS domain"/>
    <property type="match status" value="1"/>
</dbReference>
<dbReference type="eggNOG" id="COG5001">
    <property type="taxonomic scope" value="Bacteria"/>
</dbReference>
<dbReference type="InterPro" id="IPR000160">
    <property type="entry name" value="GGDEF_dom"/>
</dbReference>
<dbReference type="PANTHER" id="PTHR44757:SF2">
    <property type="entry name" value="BIOFILM ARCHITECTURE MAINTENANCE PROTEIN MBAA"/>
    <property type="match status" value="1"/>
</dbReference>
<dbReference type="PROSITE" id="PS50887">
    <property type="entry name" value="GGDEF"/>
    <property type="match status" value="1"/>
</dbReference>
<dbReference type="Gene3D" id="3.40.50.2300">
    <property type="match status" value="1"/>
</dbReference>
<dbReference type="RefSeq" id="WP_010962265.1">
    <property type="nucleotide sequence ID" value="NC_002977.6"/>
</dbReference>
<dbReference type="InterPro" id="IPR052155">
    <property type="entry name" value="Biofilm_reg_signaling"/>
</dbReference>
<name>Q602I2_METCA</name>
<dbReference type="InterPro" id="IPR000700">
    <property type="entry name" value="PAS-assoc_C"/>
</dbReference>
<dbReference type="PROSITE" id="PS50110">
    <property type="entry name" value="RESPONSE_REGULATORY"/>
    <property type="match status" value="1"/>
</dbReference>
<dbReference type="Gene3D" id="3.20.20.450">
    <property type="entry name" value="EAL domain"/>
    <property type="match status" value="1"/>
</dbReference>
<feature type="domain" description="PAC" evidence="5">
    <location>
        <begin position="221"/>
        <end position="273"/>
    </location>
</feature>
<dbReference type="Pfam" id="PF00990">
    <property type="entry name" value="GGDEF"/>
    <property type="match status" value="1"/>
</dbReference>
<dbReference type="GO" id="GO:0003824">
    <property type="term" value="F:catalytic activity"/>
    <property type="evidence" value="ECO:0007669"/>
    <property type="project" value="UniProtKB-ARBA"/>
</dbReference>
<dbReference type="InterPro" id="IPR011006">
    <property type="entry name" value="CheY-like_superfamily"/>
</dbReference>
<dbReference type="SMART" id="SM00086">
    <property type="entry name" value="PAC"/>
    <property type="match status" value="1"/>
</dbReference>
<dbReference type="InterPro" id="IPR043128">
    <property type="entry name" value="Rev_trsase/Diguanyl_cyclase"/>
</dbReference>
<feature type="domain" description="PAS" evidence="4">
    <location>
        <begin position="155"/>
        <end position="193"/>
    </location>
</feature>
<dbReference type="GO" id="GO:0000160">
    <property type="term" value="P:phosphorelay signal transduction system"/>
    <property type="evidence" value="ECO:0007669"/>
    <property type="project" value="InterPro"/>
</dbReference>
<dbReference type="AlphaFoldDB" id="Q602I2"/>
<dbReference type="eggNOG" id="COG3706">
    <property type="taxonomic scope" value="Bacteria"/>
</dbReference>
<dbReference type="Pfam" id="PF00563">
    <property type="entry name" value="EAL"/>
    <property type="match status" value="1"/>
</dbReference>
<dbReference type="PROSITE" id="PS50112">
    <property type="entry name" value="PAS"/>
    <property type="match status" value="1"/>
</dbReference>
<dbReference type="FunFam" id="3.30.70.270:FF:000001">
    <property type="entry name" value="Diguanylate cyclase domain protein"/>
    <property type="match status" value="1"/>
</dbReference>
<dbReference type="HOGENOM" id="CLU_000445_70_50_6"/>
<dbReference type="CDD" id="cd00130">
    <property type="entry name" value="PAS"/>
    <property type="match status" value="1"/>
</dbReference>
<evidence type="ECO:0000259" key="7">
    <source>
        <dbReference type="PROSITE" id="PS50887"/>
    </source>
</evidence>
<evidence type="ECO:0000259" key="3">
    <source>
        <dbReference type="PROSITE" id="PS50110"/>
    </source>
</evidence>
<dbReference type="SMART" id="SM00052">
    <property type="entry name" value="EAL"/>
    <property type="match status" value="1"/>
</dbReference>
<dbReference type="Pfam" id="PF13426">
    <property type="entry name" value="PAS_9"/>
    <property type="match status" value="1"/>
</dbReference>
<accession>Q602I2</accession>
<evidence type="ECO:0000256" key="2">
    <source>
        <dbReference type="PROSITE-ProRule" id="PRU00169"/>
    </source>
</evidence>
<evidence type="ECO:0000256" key="1">
    <source>
        <dbReference type="ARBA" id="ARBA00001946"/>
    </source>
</evidence>
<protein>
    <submittedName>
        <fullName evidence="8">Sensory box protein/response regulator</fullName>
    </submittedName>
</protein>
<gene>
    <name evidence="8" type="ordered locus">MCA3081</name>
</gene>
<dbReference type="CDD" id="cd01948">
    <property type="entry name" value="EAL"/>
    <property type="match status" value="1"/>
</dbReference>
<dbReference type="InterPro" id="IPR001610">
    <property type="entry name" value="PAC"/>
</dbReference>
<comment type="cofactor">
    <cofactor evidence="1">
        <name>Mg(2+)</name>
        <dbReference type="ChEBI" id="CHEBI:18420"/>
    </cofactor>
</comment>
<dbReference type="InterPro" id="IPR001633">
    <property type="entry name" value="EAL_dom"/>
</dbReference>
<dbReference type="CDD" id="cd01949">
    <property type="entry name" value="GGDEF"/>
    <property type="match status" value="1"/>
</dbReference>
<dbReference type="InterPro" id="IPR035965">
    <property type="entry name" value="PAS-like_dom_sf"/>
</dbReference>
<proteinExistence type="predicted"/>
<dbReference type="InterPro" id="IPR001789">
    <property type="entry name" value="Sig_transdc_resp-reg_receiver"/>
</dbReference>
<dbReference type="EMBL" id="AE017282">
    <property type="protein sequence ID" value="AAU90827.1"/>
    <property type="molecule type" value="Genomic_DNA"/>
</dbReference>
<evidence type="ECO:0000259" key="4">
    <source>
        <dbReference type="PROSITE" id="PS50112"/>
    </source>
</evidence>
<dbReference type="SMART" id="SM00091">
    <property type="entry name" value="PAS"/>
    <property type="match status" value="1"/>
</dbReference>
<keyword evidence="2" id="KW-0597">Phosphoprotein</keyword>
<dbReference type="NCBIfam" id="TIGR00254">
    <property type="entry name" value="GGDEF"/>
    <property type="match status" value="1"/>
</dbReference>
<dbReference type="PROSITE" id="PS50113">
    <property type="entry name" value="PAC"/>
    <property type="match status" value="1"/>
</dbReference>